<keyword evidence="2" id="KW-0472">Membrane</keyword>
<evidence type="ECO:0000313" key="4">
    <source>
        <dbReference type="Proteomes" id="UP000078368"/>
    </source>
</evidence>
<dbReference type="EMBL" id="LVZK01000003">
    <property type="protein sequence ID" value="OAP85457.1"/>
    <property type="molecule type" value="Genomic_DNA"/>
</dbReference>
<keyword evidence="2" id="KW-1133">Transmembrane helix</keyword>
<dbReference type="Proteomes" id="UP000078368">
    <property type="component" value="Unassembled WGS sequence"/>
</dbReference>
<sequence>MPFGLDGTPRKSFLTSKAGLAVISVVAVIAIAAAIIFLPKLMKDDKEESTGKSSPSTSTTTSPRSKSPDPHKPTDDESTPASTVAPSKPTRPALTGTFKEYQGDGPQTIDIQKPQGSRPVLLYFEVNPASNYGLFLFEAEDAGGSETERFGGMVKDEKATGTFPLDAFANGKQTSKIKVTAPGPWMIRVYPISSIPTISQGATIAGNSYETFLYRGGEASATFKYVGNTSKGRITGTLWPTDGSSKANSFIKEQKAAVEKDVTIPAKTSESLILIDTTGGNWSLEIP</sequence>
<evidence type="ECO:0000256" key="2">
    <source>
        <dbReference type="SAM" id="Phobius"/>
    </source>
</evidence>
<feature type="compositionally biased region" description="Basic and acidic residues" evidence="1">
    <location>
        <begin position="66"/>
        <end position="75"/>
    </location>
</feature>
<dbReference type="AlphaFoldDB" id="A0A179B158"/>
<feature type="region of interest" description="Disordered" evidence="1">
    <location>
        <begin position="44"/>
        <end position="112"/>
    </location>
</feature>
<gene>
    <name evidence="3" type="ORF">A4H34_10305</name>
</gene>
<keyword evidence="4" id="KW-1185">Reference proteome</keyword>
<accession>A0A179B158</accession>
<feature type="transmembrane region" description="Helical" evidence="2">
    <location>
        <begin position="20"/>
        <end position="38"/>
    </location>
</feature>
<reference evidence="3 4" key="1">
    <citation type="submission" date="2016-04" db="EMBL/GenBank/DDBJ databases">
        <title>Peptidophaga gingivicola gen. nov., sp. nov., isolated from human subgingival plaque.</title>
        <authorList>
            <person name="Beall C.J."/>
            <person name="Mokrzan E.M."/>
            <person name="Griffen A.L."/>
            <person name="Leys E.J."/>
        </authorList>
    </citation>
    <scope>NUCLEOTIDE SEQUENCE [LARGE SCALE GENOMIC DNA]</scope>
    <source>
        <strain evidence="3 4">BA112</strain>
    </source>
</reference>
<proteinExistence type="predicted"/>
<protein>
    <submittedName>
        <fullName evidence="3">Uncharacterized protein</fullName>
    </submittedName>
</protein>
<comment type="caution">
    <text evidence="3">The sequence shown here is derived from an EMBL/GenBank/DDBJ whole genome shotgun (WGS) entry which is preliminary data.</text>
</comment>
<feature type="compositionally biased region" description="Low complexity" evidence="1">
    <location>
        <begin position="51"/>
        <end position="65"/>
    </location>
</feature>
<dbReference type="STRING" id="1823756.A4H34_10305"/>
<evidence type="ECO:0000256" key="1">
    <source>
        <dbReference type="SAM" id="MobiDB-lite"/>
    </source>
</evidence>
<name>A0A179B158_9ACTO</name>
<organism evidence="3 4">
    <name type="scientific">Peptidiphaga gingivicola</name>
    <dbReference type="NCBI Taxonomy" id="2741497"/>
    <lineage>
        <taxon>Bacteria</taxon>
        <taxon>Bacillati</taxon>
        <taxon>Actinomycetota</taxon>
        <taxon>Actinomycetes</taxon>
        <taxon>Actinomycetales</taxon>
        <taxon>Actinomycetaceae</taxon>
        <taxon>Peptidiphaga</taxon>
    </lineage>
</organism>
<keyword evidence="2" id="KW-0812">Transmembrane</keyword>
<evidence type="ECO:0000313" key="3">
    <source>
        <dbReference type="EMBL" id="OAP85457.1"/>
    </source>
</evidence>